<proteinExistence type="predicted"/>
<dbReference type="AlphaFoldDB" id="A0A0A9F262"/>
<protein>
    <submittedName>
        <fullName evidence="1">Uncharacterized protein</fullName>
    </submittedName>
</protein>
<dbReference type="EMBL" id="GBRH01195508">
    <property type="protein sequence ID" value="JAE02388.1"/>
    <property type="molecule type" value="Transcribed_RNA"/>
</dbReference>
<sequence>MVNLRPLLPGHILLVQHSCCYTFWKPLFVGVLQLLPLICL</sequence>
<accession>A0A0A9F262</accession>
<evidence type="ECO:0000313" key="1">
    <source>
        <dbReference type="EMBL" id="JAE02388.1"/>
    </source>
</evidence>
<organism evidence="1">
    <name type="scientific">Arundo donax</name>
    <name type="common">Giant reed</name>
    <name type="synonym">Donax arundinaceus</name>
    <dbReference type="NCBI Taxonomy" id="35708"/>
    <lineage>
        <taxon>Eukaryota</taxon>
        <taxon>Viridiplantae</taxon>
        <taxon>Streptophyta</taxon>
        <taxon>Embryophyta</taxon>
        <taxon>Tracheophyta</taxon>
        <taxon>Spermatophyta</taxon>
        <taxon>Magnoliopsida</taxon>
        <taxon>Liliopsida</taxon>
        <taxon>Poales</taxon>
        <taxon>Poaceae</taxon>
        <taxon>PACMAD clade</taxon>
        <taxon>Arundinoideae</taxon>
        <taxon>Arundineae</taxon>
        <taxon>Arundo</taxon>
    </lineage>
</organism>
<reference evidence="1" key="1">
    <citation type="submission" date="2014-09" db="EMBL/GenBank/DDBJ databases">
        <authorList>
            <person name="Magalhaes I.L.F."/>
            <person name="Oliveira U."/>
            <person name="Santos F.R."/>
            <person name="Vidigal T.H.D.A."/>
            <person name="Brescovit A.D."/>
            <person name="Santos A.J."/>
        </authorList>
    </citation>
    <scope>NUCLEOTIDE SEQUENCE</scope>
    <source>
        <tissue evidence="1">Shoot tissue taken approximately 20 cm above the soil surface</tissue>
    </source>
</reference>
<name>A0A0A9F262_ARUDO</name>
<reference evidence="1" key="2">
    <citation type="journal article" date="2015" name="Data Brief">
        <title>Shoot transcriptome of the giant reed, Arundo donax.</title>
        <authorList>
            <person name="Barrero R.A."/>
            <person name="Guerrero F.D."/>
            <person name="Moolhuijzen P."/>
            <person name="Goolsby J.A."/>
            <person name="Tidwell J."/>
            <person name="Bellgard S.E."/>
            <person name="Bellgard M.I."/>
        </authorList>
    </citation>
    <scope>NUCLEOTIDE SEQUENCE</scope>
    <source>
        <tissue evidence="1">Shoot tissue taken approximately 20 cm above the soil surface</tissue>
    </source>
</reference>